<keyword evidence="4" id="KW-0378">Hydrolase</keyword>
<dbReference type="GO" id="GO:0016020">
    <property type="term" value="C:membrane"/>
    <property type="evidence" value="ECO:0007669"/>
    <property type="project" value="UniProtKB-SubCell"/>
</dbReference>
<evidence type="ECO:0000256" key="3">
    <source>
        <dbReference type="ARBA" id="ARBA00022692"/>
    </source>
</evidence>
<sequence length="492" mass="55130">MFYAIPLDHRPSWRNPPWATVLLILVNLVVFWGPQRWEAKAIDRAAQGYLSSPLPDIEMPRFVQWLEDSSRREAGRAKRLLASGRQGALLQWMEREETFQARLHTDQVVRKDEPEYAAWKTARASYEAALPEPFTLRWAHNYREDAEMRPVTWITAAFLHGSTAHLLGNMVFLFLFGFSVELALGRSLYLTFYLLGAVGGSLMAGWAYAGQASYGLGASGAVSALMGMYAVLYRLRRVRFFYQLFFYFNYVTAPALLLLPAWIANELLQHWFTGKGVAYMAHLGGLLTGAALMAGAGLVRRQAIAVPEPDVPPEPDDGFDAHVAQARQLAQAMQFERALVQWRTAAQLRPNDLPVLSAWFKTASLWPAGEDFHRAARRIFRLSPQDAATLDFQHASYRTYLDTAKPSARLVPDDMAALARGFVRGRHWSDAEKLLSALHRTAPQHTALGDLMGMLVTGLLQAGRRDQAMAWLPQLQQLAPGSAPLRLLQGLQ</sequence>
<dbReference type="PANTHER" id="PTHR43731:SF14">
    <property type="entry name" value="PRESENILIN-ASSOCIATED RHOMBOID-LIKE PROTEIN, MITOCHONDRIAL"/>
    <property type="match status" value="1"/>
</dbReference>
<evidence type="ECO:0000256" key="1">
    <source>
        <dbReference type="ARBA" id="ARBA00004141"/>
    </source>
</evidence>
<dbReference type="Pfam" id="PF01694">
    <property type="entry name" value="Rhomboid"/>
    <property type="match status" value="1"/>
</dbReference>
<accession>A0A1G6MC70</accession>
<evidence type="ECO:0000313" key="10">
    <source>
        <dbReference type="Proteomes" id="UP000198781"/>
    </source>
</evidence>
<dbReference type="InterPro" id="IPR035952">
    <property type="entry name" value="Rhomboid-like_sf"/>
</dbReference>
<organism evidence="9 10">
    <name type="scientific">Paracidovorax valerianellae</name>
    <dbReference type="NCBI Taxonomy" id="187868"/>
    <lineage>
        <taxon>Bacteria</taxon>
        <taxon>Pseudomonadati</taxon>
        <taxon>Pseudomonadota</taxon>
        <taxon>Betaproteobacteria</taxon>
        <taxon>Burkholderiales</taxon>
        <taxon>Comamonadaceae</taxon>
        <taxon>Paracidovorax</taxon>
    </lineage>
</organism>
<evidence type="ECO:0000259" key="8">
    <source>
        <dbReference type="Pfam" id="PF01694"/>
    </source>
</evidence>
<protein>
    <submittedName>
        <fullName evidence="9">Rhomboid family protein</fullName>
    </submittedName>
</protein>
<dbReference type="SUPFAM" id="SSF48452">
    <property type="entry name" value="TPR-like"/>
    <property type="match status" value="1"/>
</dbReference>
<evidence type="ECO:0000313" key="9">
    <source>
        <dbReference type="EMBL" id="SDC52907.1"/>
    </source>
</evidence>
<dbReference type="PANTHER" id="PTHR43731">
    <property type="entry name" value="RHOMBOID PROTEASE"/>
    <property type="match status" value="1"/>
</dbReference>
<feature type="domain" description="Peptidase S54 rhomboid" evidence="8">
    <location>
        <begin position="151"/>
        <end position="293"/>
    </location>
</feature>
<dbReference type="Gene3D" id="1.25.40.10">
    <property type="entry name" value="Tetratricopeptide repeat domain"/>
    <property type="match status" value="1"/>
</dbReference>
<evidence type="ECO:0000256" key="5">
    <source>
        <dbReference type="ARBA" id="ARBA00022989"/>
    </source>
</evidence>
<dbReference type="GO" id="GO:0004252">
    <property type="term" value="F:serine-type endopeptidase activity"/>
    <property type="evidence" value="ECO:0007669"/>
    <property type="project" value="InterPro"/>
</dbReference>
<comment type="similarity">
    <text evidence="2">Belongs to the peptidase S54 family.</text>
</comment>
<dbReference type="AlphaFoldDB" id="A0A1G6MC70"/>
<dbReference type="Gene3D" id="1.20.1540.10">
    <property type="entry name" value="Rhomboid-like"/>
    <property type="match status" value="1"/>
</dbReference>
<dbReference type="RefSeq" id="WP_092740729.1">
    <property type="nucleotide sequence ID" value="NZ_FMZC01000002.1"/>
</dbReference>
<dbReference type="InterPro" id="IPR022764">
    <property type="entry name" value="Peptidase_S54_rhomboid_dom"/>
</dbReference>
<comment type="subcellular location">
    <subcellularLocation>
        <location evidence="1">Membrane</location>
        <topology evidence="1">Multi-pass membrane protein</topology>
    </subcellularLocation>
</comment>
<feature type="transmembrane region" description="Helical" evidence="7">
    <location>
        <begin position="214"/>
        <end position="232"/>
    </location>
</feature>
<evidence type="ECO:0000256" key="7">
    <source>
        <dbReference type="SAM" id="Phobius"/>
    </source>
</evidence>
<gene>
    <name evidence="9" type="ORF">SAMN05192589_102372</name>
</gene>
<name>A0A1G6MC70_9BURK</name>
<evidence type="ECO:0000256" key="6">
    <source>
        <dbReference type="ARBA" id="ARBA00023136"/>
    </source>
</evidence>
<keyword evidence="5 7" id="KW-1133">Transmembrane helix</keyword>
<evidence type="ECO:0000256" key="2">
    <source>
        <dbReference type="ARBA" id="ARBA00009045"/>
    </source>
</evidence>
<evidence type="ECO:0000256" key="4">
    <source>
        <dbReference type="ARBA" id="ARBA00022801"/>
    </source>
</evidence>
<proteinExistence type="inferred from homology"/>
<dbReference type="InterPro" id="IPR011990">
    <property type="entry name" value="TPR-like_helical_dom_sf"/>
</dbReference>
<reference evidence="9 10" key="1">
    <citation type="submission" date="2016-10" db="EMBL/GenBank/DDBJ databases">
        <authorList>
            <person name="de Groot N.N."/>
        </authorList>
    </citation>
    <scope>NUCLEOTIDE SEQUENCE [LARGE SCALE GENOMIC DNA]</scope>
    <source>
        <strain evidence="9 10">DSM 16619</strain>
    </source>
</reference>
<dbReference type="EMBL" id="FMZC01000002">
    <property type="protein sequence ID" value="SDC52907.1"/>
    <property type="molecule type" value="Genomic_DNA"/>
</dbReference>
<keyword evidence="6 7" id="KW-0472">Membrane</keyword>
<keyword evidence="10" id="KW-1185">Reference proteome</keyword>
<feature type="transmembrane region" description="Helical" evidence="7">
    <location>
        <begin position="276"/>
        <end position="299"/>
    </location>
</feature>
<dbReference type="SUPFAM" id="SSF144091">
    <property type="entry name" value="Rhomboid-like"/>
    <property type="match status" value="1"/>
</dbReference>
<dbReference type="OrthoDB" id="9814037at2"/>
<feature type="transmembrane region" description="Helical" evidence="7">
    <location>
        <begin position="244"/>
        <end position="264"/>
    </location>
</feature>
<feature type="transmembrane region" description="Helical" evidence="7">
    <location>
        <begin position="151"/>
        <end position="176"/>
    </location>
</feature>
<dbReference type="InterPro" id="IPR050925">
    <property type="entry name" value="Rhomboid_protease_S54"/>
</dbReference>
<dbReference type="Proteomes" id="UP000198781">
    <property type="component" value="Unassembled WGS sequence"/>
</dbReference>
<keyword evidence="3 7" id="KW-0812">Transmembrane</keyword>
<feature type="transmembrane region" description="Helical" evidence="7">
    <location>
        <begin position="188"/>
        <end position="208"/>
    </location>
</feature>
<dbReference type="STRING" id="187868.SAMN05192589_102372"/>